<dbReference type="EMBL" id="JAODAN010000006">
    <property type="protein sequence ID" value="KAK1923880.1"/>
    <property type="molecule type" value="Genomic_DNA"/>
</dbReference>
<sequence length="270" mass="30067">MKMVTRPLQLLAAFVSPLAMVARADFPLFGSPDRAWGGEVSLADGNPGAVNIASILNMVAYANGTHLAERLVSEKDGLNASMYLYPRKAQAGGWYHAAQPKAPNDSTEIQLWSRNSTWPAIIVRILHAGGEKVYDYPRVKSQPHSGKPQWVDDLNNPIRTKVRGMQIQDCLQRLFGPPTRQDVGTVAKFHDKIQGFDKDTGNLVILETKPKCAFLKPNYAYGLLSVNSTHVYLGDPARDNVPWTWLTATVVQDFKWAWRYDPGALTKLHQ</sequence>
<keyword evidence="1" id="KW-0732">Signal</keyword>
<keyword evidence="3" id="KW-1185">Reference proteome</keyword>
<dbReference type="Proteomes" id="UP001182556">
    <property type="component" value="Unassembled WGS sequence"/>
</dbReference>
<feature type="signal peptide" evidence="1">
    <location>
        <begin position="1"/>
        <end position="24"/>
    </location>
</feature>
<protein>
    <submittedName>
        <fullName evidence="2">Uncharacterized protein</fullName>
    </submittedName>
</protein>
<dbReference type="AlphaFoldDB" id="A0AAD9D0P2"/>
<evidence type="ECO:0000313" key="3">
    <source>
        <dbReference type="Proteomes" id="UP001182556"/>
    </source>
</evidence>
<gene>
    <name evidence="2" type="ORF">DB88DRAFT_529285</name>
</gene>
<evidence type="ECO:0000313" key="2">
    <source>
        <dbReference type="EMBL" id="KAK1923880.1"/>
    </source>
</evidence>
<evidence type="ECO:0000256" key="1">
    <source>
        <dbReference type="SAM" id="SignalP"/>
    </source>
</evidence>
<accession>A0AAD9D0P2</accession>
<organism evidence="2 3">
    <name type="scientific">Papiliotrema laurentii</name>
    <name type="common">Cryptococcus laurentii</name>
    <dbReference type="NCBI Taxonomy" id="5418"/>
    <lineage>
        <taxon>Eukaryota</taxon>
        <taxon>Fungi</taxon>
        <taxon>Dikarya</taxon>
        <taxon>Basidiomycota</taxon>
        <taxon>Agaricomycotina</taxon>
        <taxon>Tremellomycetes</taxon>
        <taxon>Tremellales</taxon>
        <taxon>Rhynchogastremaceae</taxon>
        <taxon>Papiliotrema</taxon>
    </lineage>
</organism>
<proteinExistence type="predicted"/>
<reference evidence="2" key="1">
    <citation type="submission" date="2023-02" db="EMBL/GenBank/DDBJ databases">
        <title>Identification and recombinant expression of a fungal hydrolase from Papiliotrema laurentii that hydrolyzes apple cutin and clears colloidal polyester polyurethane.</title>
        <authorList>
            <consortium name="DOE Joint Genome Institute"/>
            <person name="Roman V.A."/>
            <person name="Bojanowski C."/>
            <person name="Crable B.R."/>
            <person name="Wagner D.N."/>
            <person name="Hung C.S."/>
            <person name="Nadeau L.J."/>
            <person name="Schratz L."/>
            <person name="Haridas S."/>
            <person name="Pangilinan J."/>
            <person name="Lipzen A."/>
            <person name="Na H."/>
            <person name="Yan M."/>
            <person name="Ng V."/>
            <person name="Grigoriev I.V."/>
            <person name="Spatafora J.W."/>
            <person name="Barlow D."/>
            <person name="Biffinger J."/>
            <person name="Kelley-Loughnane N."/>
            <person name="Varaljay V.A."/>
            <person name="Crookes-Goodson W.J."/>
        </authorList>
    </citation>
    <scope>NUCLEOTIDE SEQUENCE</scope>
    <source>
        <strain evidence="2">5307AH</strain>
    </source>
</reference>
<feature type="chain" id="PRO_5042246488" evidence="1">
    <location>
        <begin position="25"/>
        <end position="270"/>
    </location>
</feature>
<name>A0AAD9D0P2_PAPLA</name>
<comment type="caution">
    <text evidence="2">The sequence shown here is derived from an EMBL/GenBank/DDBJ whole genome shotgun (WGS) entry which is preliminary data.</text>
</comment>